<accession>A0A2G5SBU7</accession>
<reference evidence="3" key="1">
    <citation type="submission" date="2017-10" db="EMBL/GenBank/DDBJ databases">
        <title>Rapid genome shrinkage in a self-fertile nematode reveals novel sperm competition proteins.</title>
        <authorList>
            <person name="Yin D."/>
            <person name="Schwarz E.M."/>
            <person name="Thomas C.G."/>
            <person name="Felde R.L."/>
            <person name="Korf I.F."/>
            <person name="Cutter A.D."/>
            <person name="Schartner C.M."/>
            <person name="Ralston E.J."/>
            <person name="Meyer B.J."/>
            <person name="Haag E.S."/>
        </authorList>
    </citation>
    <scope>NUCLEOTIDE SEQUENCE [LARGE SCALE GENOMIC DNA]</scope>
    <source>
        <strain evidence="3">JU1422</strain>
    </source>
</reference>
<feature type="compositionally biased region" description="Polar residues" evidence="1">
    <location>
        <begin position="96"/>
        <end position="121"/>
    </location>
</feature>
<proteinExistence type="predicted"/>
<dbReference type="AlphaFoldDB" id="A0A2G5SBU7"/>
<evidence type="ECO:0000313" key="2">
    <source>
        <dbReference type="EMBL" id="PIC12568.1"/>
    </source>
</evidence>
<sequence length="121" mass="13168">MPRERKPSTKGFRDHLAHTNGAPPGRTPIVLSPGKDPPTGSKCSMSSEQYPKDSKEFFEDPKEMFEDSSLPKFSPSPTSCQLPYEPGPSMSLHPMPSTTTDADADVSGSSSPRISSNFQHE</sequence>
<feature type="region of interest" description="Disordered" evidence="1">
    <location>
        <begin position="1"/>
        <end position="121"/>
    </location>
</feature>
<gene>
    <name evidence="2" type="ORF">B9Z55_028340</name>
</gene>
<feature type="compositionally biased region" description="Basic and acidic residues" evidence="1">
    <location>
        <begin position="50"/>
        <end position="65"/>
    </location>
</feature>
<organism evidence="2 3">
    <name type="scientific">Caenorhabditis nigoni</name>
    <dbReference type="NCBI Taxonomy" id="1611254"/>
    <lineage>
        <taxon>Eukaryota</taxon>
        <taxon>Metazoa</taxon>
        <taxon>Ecdysozoa</taxon>
        <taxon>Nematoda</taxon>
        <taxon>Chromadorea</taxon>
        <taxon>Rhabditida</taxon>
        <taxon>Rhabditina</taxon>
        <taxon>Rhabditomorpha</taxon>
        <taxon>Rhabditoidea</taxon>
        <taxon>Rhabditidae</taxon>
        <taxon>Peloderinae</taxon>
        <taxon>Caenorhabditis</taxon>
    </lineage>
</organism>
<name>A0A2G5SBU7_9PELO</name>
<evidence type="ECO:0000256" key="1">
    <source>
        <dbReference type="SAM" id="MobiDB-lite"/>
    </source>
</evidence>
<feature type="compositionally biased region" description="Basic and acidic residues" evidence="1">
    <location>
        <begin position="1"/>
        <end position="17"/>
    </location>
</feature>
<dbReference type="EMBL" id="PDUG01000021">
    <property type="protein sequence ID" value="PIC12568.1"/>
    <property type="molecule type" value="Genomic_DNA"/>
</dbReference>
<dbReference type="Proteomes" id="UP000230233">
    <property type="component" value="Unassembled WGS sequence"/>
</dbReference>
<evidence type="ECO:0000313" key="3">
    <source>
        <dbReference type="Proteomes" id="UP000230233"/>
    </source>
</evidence>
<keyword evidence="3" id="KW-1185">Reference proteome</keyword>
<protein>
    <submittedName>
        <fullName evidence="2">Uncharacterized protein</fullName>
    </submittedName>
</protein>
<comment type="caution">
    <text evidence="2">The sequence shown here is derived from an EMBL/GenBank/DDBJ whole genome shotgun (WGS) entry which is preliminary data.</text>
</comment>